<evidence type="ECO:0000256" key="1">
    <source>
        <dbReference type="ARBA" id="ARBA00010617"/>
    </source>
</evidence>
<dbReference type="PRINTS" id="PR00359">
    <property type="entry name" value="BP450"/>
</dbReference>
<dbReference type="EMBL" id="JAUSZI010000002">
    <property type="protein sequence ID" value="MDQ1031450.1"/>
    <property type="molecule type" value="Genomic_DNA"/>
</dbReference>
<dbReference type="InterPro" id="IPR002397">
    <property type="entry name" value="Cyt_P450_B"/>
</dbReference>
<dbReference type="InterPro" id="IPR036396">
    <property type="entry name" value="Cyt_P450_sf"/>
</dbReference>
<dbReference type="InterPro" id="IPR017972">
    <property type="entry name" value="Cyt_P450_CS"/>
</dbReference>
<evidence type="ECO:0000313" key="3">
    <source>
        <dbReference type="Proteomes" id="UP001230328"/>
    </source>
</evidence>
<accession>A0ABU0T6M2</accession>
<comment type="caution">
    <text evidence="2">The sequence shown here is derived from an EMBL/GenBank/DDBJ whole genome shotgun (WGS) entry which is preliminary data.</text>
</comment>
<protein>
    <submittedName>
        <fullName evidence="2">Cytochrome P450</fullName>
    </submittedName>
</protein>
<dbReference type="RefSeq" id="WP_307527602.1">
    <property type="nucleotide sequence ID" value="NZ_JAUSZI010000002.1"/>
</dbReference>
<sequence length="365" mass="40534">MRRDDLYDRDSRQWRERLSLPPGWELKPHTDWRKNALFAGGDEHDRLRGSMTRSLTHIQPENLRRFVEEHAHALIDEFCTAGRADLVQQFSTPLPFLLLMRLFGLDSLEARDSQQLQENIQVLLEGGEGAVAADATIMRIIAAHVAKRRTEPSHDLISWMIADESVLSDEEISEQIWLMLNAGMGSTANLIANVGEKLVSSERLRSNLKAGYLDIRSAIRTTLWDNPPVQNVIGRWPVRDVALGGTVIPKDDLVVIGLAAANILCMSPAGVRRDSWTDYNEAHLSFGGGRHQCPAQSVGHTICHTAVETLFARLPDLALLNADQKLDRGPSIIVAALKSLHVSFTPVPPRARRRAAYATGSLGDQ</sequence>
<proteinExistence type="inferred from homology"/>
<keyword evidence="3" id="KW-1185">Reference proteome</keyword>
<dbReference type="Proteomes" id="UP001230328">
    <property type="component" value="Unassembled WGS sequence"/>
</dbReference>
<organism evidence="2 3">
    <name type="scientific">Streptomyces umbrinus</name>
    <dbReference type="NCBI Taxonomy" id="67370"/>
    <lineage>
        <taxon>Bacteria</taxon>
        <taxon>Bacillati</taxon>
        <taxon>Actinomycetota</taxon>
        <taxon>Actinomycetes</taxon>
        <taxon>Kitasatosporales</taxon>
        <taxon>Streptomycetaceae</taxon>
        <taxon>Streptomyces</taxon>
        <taxon>Streptomyces phaeochromogenes group</taxon>
    </lineage>
</organism>
<comment type="similarity">
    <text evidence="1">Belongs to the cytochrome P450 family.</text>
</comment>
<dbReference type="Gene3D" id="1.10.630.10">
    <property type="entry name" value="Cytochrome P450"/>
    <property type="match status" value="1"/>
</dbReference>
<name>A0ABU0T6M2_9ACTN</name>
<gene>
    <name evidence="2" type="ORF">QF035_009032</name>
</gene>
<dbReference type="PANTHER" id="PTHR46696">
    <property type="entry name" value="P450, PUTATIVE (EUROFUNG)-RELATED"/>
    <property type="match status" value="1"/>
</dbReference>
<dbReference type="SUPFAM" id="SSF48264">
    <property type="entry name" value="Cytochrome P450"/>
    <property type="match status" value="1"/>
</dbReference>
<evidence type="ECO:0000313" key="2">
    <source>
        <dbReference type="EMBL" id="MDQ1031450.1"/>
    </source>
</evidence>
<dbReference type="PROSITE" id="PS00086">
    <property type="entry name" value="CYTOCHROME_P450"/>
    <property type="match status" value="1"/>
</dbReference>
<dbReference type="PANTHER" id="PTHR46696:SF1">
    <property type="entry name" value="CYTOCHROME P450 YJIB-RELATED"/>
    <property type="match status" value="1"/>
</dbReference>
<reference evidence="2 3" key="1">
    <citation type="submission" date="2023-07" db="EMBL/GenBank/DDBJ databases">
        <title>Comparative genomics of wheat-associated soil bacteria to identify genetic determinants of phenazine resistance.</title>
        <authorList>
            <person name="Mouncey N."/>
        </authorList>
    </citation>
    <scope>NUCLEOTIDE SEQUENCE [LARGE SCALE GENOMIC DNA]</scope>
    <source>
        <strain evidence="2 3">V2I4</strain>
    </source>
</reference>